<feature type="transmembrane region" description="Helical" evidence="8">
    <location>
        <begin position="6"/>
        <end position="23"/>
    </location>
</feature>
<comment type="function">
    <text evidence="8">Probably functions as a manganese efflux pump.</text>
</comment>
<dbReference type="Pfam" id="PF02659">
    <property type="entry name" value="Mntp"/>
    <property type="match status" value="1"/>
</dbReference>
<evidence type="ECO:0000256" key="5">
    <source>
        <dbReference type="ARBA" id="ARBA00023065"/>
    </source>
</evidence>
<comment type="caution">
    <text evidence="10">The sequence shown here is derived from an EMBL/GenBank/DDBJ whole genome shotgun (WGS) entry which is preliminary data.</text>
</comment>
<dbReference type="PANTHER" id="PTHR35529">
    <property type="entry name" value="MANGANESE EFFLUX PUMP MNTP-RELATED"/>
    <property type="match status" value="1"/>
</dbReference>
<reference evidence="10 12" key="1">
    <citation type="submission" date="2023-03" db="EMBL/GenBank/DDBJ databases">
        <title>Classification of Bisgaard taxon 6 and taxon 10 as Exercitatus varius gen. nov., spec. nov.</title>
        <authorList>
            <person name="Christensen H."/>
        </authorList>
    </citation>
    <scope>NUCLEOTIDE SEQUENCE</scope>
    <source>
        <strain evidence="9 12">23350_01</strain>
        <strain evidence="10">86116</strain>
    </source>
</reference>
<dbReference type="InterPro" id="IPR003810">
    <property type="entry name" value="Mntp/YtaF"/>
</dbReference>
<dbReference type="GO" id="GO:0005384">
    <property type="term" value="F:manganese ion transmembrane transporter activity"/>
    <property type="evidence" value="ECO:0007669"/>
    <property type="project" value="UniProtKB-UniRule"/>
</dbReference>
<dbReference type="PANTHER" id="PTHR35529:SF1">
    <property type="entry name" value="MANGANESE EFFLUX PUMP MNTP-RELATED"/>
    <property type="match status" value="1"/>
</dbReference>
<organism evidence="10 11">
    <name type="scientific">Exercitatus varius</name>
    <dbReference type="NCBI Taxonomy" id="67857"/>
    <lineage>
        <taxon>Bacteria</taxon>
        <taxon>Pseudomonadati</taxon>
        <taxon>Pseudomonadota</taxon>
        <taxon>Gammaproteobacteria</taxon>
        <taxon>Pasteurellales</taxon>
        <taxon>Pasteurellaceae</taxon>
        <taxon>Exercitatus</taxon>
    </lineage>
</organism>
<feature type="transmembrane region" description="Helical" evidence="8">
    <location>
        <begin position="35"/>
        <end position="56"/>
    </location>
</feature>
<comment type="subcellular location">
    <subcellularLocation>
        <location evidence="8">Cell membrane</location>
        <topology evidence="8">Multi-pass membrane protein</topology>
    </subcellularLocation>
</comment>
<keyword evidence="4 8" id="KW-1133">Transmembrane helix</keyword>
<name>A0AAW6QB91_9PAST</name>
<dbReference type="GO" id="GO:0005886">
    <property type="term" value="C:plasma membrane"/>
    <property type="evidence" value="ECO:0007669"/>
    <property type="project" value="UniProtKB-SubCell"/>
</dbReference>
<evidence type="ECO:0000313" key="11">
    <source>
        <dbReference type="Proteomes" id="UP001214976"/>
    </source>
</evidence>
<dbReference type="AlphaFoldDB" id="A0AAW6QB91"/>
<evidence type="ECO:0000313" key="9">
    <source>
        <dbReference type="EMBL" id="MDG2944888.1"/>
    </source>
</evidence>
<feature type="transmembrane region" description="Helical" evidence="8">
    <location>
        <begin position="132"/>
        <end position="152"/>
    </location>
</feature>
<evidence type="ECO:0000313" key="12">
    <source>
        <dbReference type="Proteomes" id="UP001216057"/>
    </source>
</evidence>
<dbReference type="HAMAP" id="MF_01521">
    <property type="entry name" value="MntP_pump"/>
    <property type="match status" value="1"/>
</dbReference>
<evidence type="ECO:0000256" key="6">
    <source>
        <dbReference type="ARBA" id="ARBA00023136"/>
    </source>
</evidence>
<dbReference type="EMBL" id="JARQTW010000004">
    <property type="protein sequence ID" value="MDG2949380.1"/>
    <property type="molecule type" value="Genomic_DNA"/>
</dbReference>
<keyword evidence="1 8" id="KW-0813">Transport</keyword>
<evidence type="ECO:0000256" key="3">
    <source>
        <dbReference type="ARBA" id="ARBA00022692"/>
    </source>
</evidence>
<dbReference type="EMBL" id="JARQTX010000001">
    <property type="protein sequence ID" value="MDG2944888.1"/>
    <property type="molecule type" value="Genomic_DNA"/>
</dbReference>
<proteinExistence type="inferred from homology"/>
<keyword evidence="3 8" id="KW-0812">Transmembrane</keyword>
<evidence type="ECO:0000256" key="4">
    <source>
        <dbReference type="ARBA" id="ARBA00022989"/>
    </source>
</evidence>
<keyword evidence="5 8" id="KW-0406">Ion transport</keyword>
<accession>A0AAW6QB91</accession>
<evidence type="ECO:0000256" key="8">
    <source>
        <dbReference type="HAMAP-Rule" id="MF_01521"/>
    </source>
</evidence>
<comment type="similarity">
    <text evidence="8">Belongs to the MntP (TC 9.B.29) family.</text>
</comment>
<feature type="transmembrane region" description="Helical" evidence="8">
    <location>
        <begin position="68"/>
        <end position="85"/>
    </location>
</feature>
<keyword evidence="7 8" id="KW-0464">Manganese</keyword>
<evidence type="ECO:0000313" key="10">
    <source>
        <dbReference type="EMBL" id="MDG2949380.1"/>
    </source>
</evidence>
<dbReference type="Proteomes" id="UP001216057">
    <property type="component" value="Unassembled WGS sequence"/>
</dbReference>
<keyword evidence="12" id="KW-1185">Reference proteome</keyword>
<sequence length="187" mass="20617">MSYYTLWVIAFGLSMDAFAVSVGKGLTLTDFCLKFALKIAFCFGLFQALMPLLGYYVGSHFSNYITEFDHWIAFVLLCVIGINMIKESFSEDDGDDDPFDFSWRHLIMLGVATSIDALAMGISFAFLNVNVWQAAAVIGLTTALLSVFGLKAGHWLGDRIRKQAELLGGAVLIAMGIKVLIEHQVWG</sequence>
<evidence type="ECO:0000256" key="7">
    <source>
        <dbReference type="ARBA" id="ARBA00023211"/>
    </source>
</evidence>
<feature type="transmembrane region" description="Helical" evidence="8">
    <location>
        <begin position="106"/>
        <end position="126"/>
    </location>
</feature>
<protein>
    <recommendedName>
        <fullName evidence="8">Putative manganese efflux pump MntP</fullName>
    </recommendedName>
</protein>
<evidence type="ECO:0000256" key="1">
    <source>
        <dbReference type="ARBA" id="ARBA00022448"/>
    </source>
</evidence>
<evidence type="ECO:0000256" key="2">
    <source>
        <dbReference type="ARBA" id="ARBA00022475"/>
    </source>
</evidence>
<keyword evidence="6 8" id="KW-0472">Membrane</keyword>
<keyword evidence="2 8" id="KW-1003">Cell membrane</keyword>
<dbReference type="RefSeq" id="WP_317476637.1">
    <property type="nucleotide sequence ID" value="NZ_JARQTW010000004.1"/>
</dbReference>
<dbReference type="InterPro" id="IPR022929">
    <property type="entry name" value="Put_MntP"/>
</dbReference>
<gene>
    <name evidence="8" type="primary">mntP</name>
    <name evidence="10" type="ORF">P7M15_02405</name>
    <name evidence="9" type="ORF">P7M32_00335</name>
</gene>
<dbReference type="Proteomes" id="UP001214976">
    <property type="component" value="Unassembled WGS sequence"/>
</dbReference>